<dbReference type="PANTHER" id="PTHR48098:SF6">
    <property type="entry name" value="FERRI-BACILLIBACTIN ESTERASE BESA"/>
    <property type="match status" value="1"/>
</dbReference>
<dbReference type="SUPFAM" id="SSF53474">
    <property type="entry name" value="alpha/beta-Hydrolases"/>
    <property type="match status" value="1"/>
</dbReference>
<dbReference type="AlphaFoldDB" id="A0A6L5X6B9"/>
<comment type="caution">
    <text evidence="2">The sequence shown here is derived from an EMBL/GenBank/DDBJ whole genome shotgun (WGS) entry which is preliminary data.</text>
</comment>
<dbReference type="PANTHER" id="PTHR48098">
    <property type="entry name" value="ENTEROCHELIN ESTERASE-RELATED"/>
    <property type="match status" value="1"/>
</dbReference>
<reference evidence="2 3" key="1">
    <citation type="submission" date="2019-08" db="EMBL/GenBank/DDBJ databases">
        <title>In-depth cultivation of the pig gut microbiome towards novel bacterial diversity and tailored functional studies.</title>
        <authorList>
            <person name="Wylensek D."/>
            <person name="Hitch T.C.A."/>
            <person name="Clavel T."/>
        </authorList>
    </citation>
    <scope>NUCLEOTIDE SEQUENCE [LARGE SCALE GENOMIC DNA]</scope>
    <source>
        <strain evidence="2 3">Oil+RF-744-WCA-WT-11</strain>
    </source>
</reference>
<keyword evidence="3" id="KW-1185">Reference proteome</keyword>
<keyword evidence="1" id="KW-0472">Membrane</keyword>
<accession>A0A6L5X6B9</accession>
<dbReference type="InterPro" id="IPR000801">
    <property type="entry name" value="Esterase-like"/>
</dbReference>
<protein>
    <submittedName>
        <fullName evidence="2">1,4-beta-xylanase</fullName>
    </submittedName>
</protein>
<proteinExistence type="predicted"/>
<organism evidence="2 3">
    <name type="scientific">Porcincola intestinalis</name>
    <dbReference type="NCBI Taxonomy" id="2606632"/>
    <lineage>
        <taxon>Bacteria</taxon>
        <taxon>Bacillati</taxon>
        <taxon>Bacillota</taxon>
        <taxon>Clostridia</taxon>
        <taxon>Lachnospirales</taxon>
        <taxon>Lachnospiraceae</taxon>
        <taxon>Porcincola</taxon>
    </lineage>
</organism>
<evidence type="ECO:0000256" key="1">
    <source>
        <dbReference type="SAM" id="Phobius"/>
    </source>
</evidence>
<dbReference type="InterPro" id="IPR050583">
    <property type="entry name" value="Mycobacterial_A85_antigen"/>
</dbReference>
<dbReference type="InterPro" id="IPR029058">
    <property type="entry name" value="AB_hydrolase_fold"/>
</dbReference>
<dbReference type="GO" id="GO:0045493">
    <property type="term" value="P:xylan catabolic process"/>
    <property type="evidence" value="ECO:0007669"/>
    <property type="project" value="UniProtKB-KW"/>
</dbReference>
<dbReference type="GO" id="GO:0016798">
    <property type="term" value="F:hydrolase activity, acting on glycosyl bonds"/>
    <property type="evidence" value="ECO:0007669"/>
    <property type="project" value="UniProtKB-KW"/>
</dbReference>
<keyword evidence="2" id="KW-0624">Polysaccharide degradation</keyword>
<keyword evidence="2" id="KW-0858">Xylan degradation</keyword>
<sequence length="412" mass="46381">MPGRRQADIFDCQGKQHGLSAQAKEMDMKRTNHPGQKARLRSRKHIRCGLLLGLFAVAVLFLLFLRRKSFLHAQAPKVAAARSIRSSVMVRTQSTQKDGGLAEAGLSMDEVPASYTYEPAESGTIEKFWYTTNTYGLYGRAEKKIRKYAEVYLPYGYDPAEKYPIFYLMHGAGGSAERFFGSSLQPKELKYVVDNMIALGEIRPMIFVGLTYYPKQGQKREADWDAEYTKGFVDELRRDVLPQVESHYSTCAETVDEAGLRASRWQRAFGGFSMGSVTTYYRLCDCLDYFHSFLGMSGSLYWGPDAQESGTMADFGAQYIMNAVAAQGYTKDDFFLYSCVGSEDFALDVVEAQVRDEKNHPEFFSFGDDRTAANVVFEIGEGEVHHGSHGTTRYLYNALPIFSKLMEVPDEA</sequence>
<gene>
    <name evidence="2" type="ORF">FYJ35_07805</name>
</gene>
<keyword evidence="2" id="KW-0326">Glycosidase</keyword>
<keyword evidence="2" id="KW-0119">Carbohydrate metabolism</keyword>
<feature type="transmembrane region" description="Helical" evidence="1">
    <location>
        <begin position="46"/>
        <end position="65"/>
    </location>
</feature>
<keyword evidence="1" id="KW-1133">Transmembrane helix</keyword>
<keyword evidence="1" id="KW-0812">Transmembrane</keyword>
<evidence type="ECO:0000313" key="2">
    <source>
        <dbReference type="EMBL" id="MSS14948.1"/>
    </source>
</evidence>
<evidence type="ECO:0000313" key="3">
    <source>
        <dbReference type="Proteomes" id="UP000481852"/>
    </source>
</evidence>
<keyword evidence="2" id="KW-0378">Hydrolase</keyword>
<dbReference type="Proteomes" id="UP000481852">
    <property type="component" value="Unassembled WGS sequence"/>
</dbReference>
<dbReference type="Pfam" id="PF00756">
    <property type="entry name" value="Esterase"/>
    <property type="match status" value="1"/>
</dbReference>
<name>A0A6L5X6B9_9FIRM</name>
<dbReference type="Gene3D" id="3.40.50.1820">
    <property type="entry name" value="alpha/beta hydrolase"/>
    <property type="match status" value="1"/>
</dbReference>
<dbReference type="EMBL" id="VULZ01000007">
    <property type="protein sequence ID" value="MSS14948.1"/>
    <property type="molecule type" value="Genomic_DNA"/>
</dbReference>